<dbReference type="PATRIC" id="fig|883081.3.peg.316"/>
<dbReference type="InterPro" id="IPR029064">
    <property type="entry name" value="Ribosomal_eL30-like_sf"/>
</dbReference>
<dbReference type="OrthoDB" id="9794863at2"/>
<dbReference type="Pfam" id="PF01248">
    <property type="entry name" value="Ribosomal_L7Ae"/>
    <property type="match status" value="1"/>
</dbReference>
<dbReference type="SUPFAM" id="SSF55315">
    <property type="entry name" value="L30e-like"/>
    <property type="match status" value="1"/>
</dbReference>
<organism evidence="2 3">
    <name type="scientific">Alloiococcus otitis ATCC 51267</name>
    <dbReference type="NCBI Taxonomy" id="883081"/>
    <lineage>
        <taxon>Bacteria</taxon>
        <taxon>Bacillati</taxon>
        <taxon>Bacillota</taxon>
        <taxon>Bacilli</taxon>
        <taxon>Lactobacillales</taxon>
        <taxon>Carnobacteriaceae</taxon>
        <taxon>Alloiococcus</taxon>
    </lineage>
</organism>
<gene>
    <name evidence="2" type="ORF">HMPREF9698_00314</name>
</gene>
<protein>
    <recommendedName>
        <fullName evidence="1">Ribosomal protein eL8/eL30/eS12/Gadd45 domain-containing protein</fullName>
    </recommendedName>
</protein>
<dbReference type="InterPro" id="IPR004038">
    <property type="entry name" value="Ribosomal_eL8/eL30/eS12/Gad45"/>
</dbReference>
<sequence length="100" mass="11119">MNNKDKALNLLGLAQRAGKLVTGQGPVLESIRSKRGYYVILAKDASPRSIKQFTDKCHSYEIALNLDYTSEEISRAIGKNRKSCSLTDRGFAKSFASLHR</sequence>
<dbReference type="HOGENOM" id="CLU_157804_5_0_9"/>
<evidence type="ECO:0000259" key="1">
    <source>
        <dbReference type="Pfam" id="PF01248"/>
    </source>
</evidence>
<dbReference type="Proteomes" id="UP000009875">
    <property type="component" value="Unassembled WGS sequence"/>
</dbReference>
<comment type="caution">
    <text evidence="2">The sequence shown here is derived from an EMBL/GenBank/DDBJ whole genome shotgun (WGS) entry which is preliminary data.</text>
</comment>
<keyword evidence="3" id="KW-1185">Reference proteome</keyword>
<dbReference type="AlphaFoldDB" id="K9ETH3"/>
<reference evidence="2 3" key="1">
    <citation type="submission" date="2012-09" db="EMBL/GenBank/DDBJ databases">
        <title>The Genome Sequence of Alloiococcus otitis ATCC 51267.</title>
        <authorList>
            <consortium name="The Broad Institute Genome Sequencing Platform"/>
            <person name="Earl A."/>
            <person name="Ward D."/>
            <person name="Feldgarden M."/>
            <person name="Gevers D."/>
            <person name="Huys G."/>
            <person name="Walker B."/>
            <person name="Young S.K."/>
            <person name="Zeng Q."/>
            <person name="Gargeya S."/>
            <person name="Fitzgerald M."/>
            <person name="Haas B."/>
            <person name="Abouelleil A."/>
            <person name="Alvarado L."/>
            <person name="Arachchi H.M."/>
            <person name="Berlin A.M."/>
            <person name="Chapman S.B."/>
            <person name="Goldberg J."/>
            <person name="Griggs A."/>
            <person name="Gujja S."/>
            <person name="Hansen M."/>
            <person name="Howarth C."/>
            <person name="Imamovic A."/>
            <person name="Larimer J."/>
            <person name="McCowen C."/>
            <person name="Montmayeur A."/>
            <person name="Murphy C."/>
            <person name="Neiman D."/>
            <person name="Pearson M."/>
            <person name="Priest M."/>
            <person name="Roberts A."/>
            <person name="Saif S."/>
            <person name="Shea T."/>
            <person name="Sisk P."/>
            <person name="Sykes S."/>
            <person name="Wortman J."/>
            <person name="Nusbaum C."/>
            <person name="Birren B."/>
        </authorList>
    </citation>
    <scope>NUCLEOTIDE SEQUENCE [LARGE SCALE GENOMIC DNA]</scope>
    <source>
        <strain evidence="2 3">ATCC 51267</strain>
    </source>
</reference>
<accession>K9ETH3</accession>
<name>K9ETH3_9LACT</name>
<dbReference type="RefSeq" id="WP_003776662.1">
    <property type="nucleotide sequence ID" value="NZ_JH992957.1"/>
</dbReference>
<dbReference type="Gene3D" id="3.30.1330.30">
    <property type="match status" value="1"/>
</dbReference>
<feature type="domain" description="Ribosomal protein eL8/eL30/eS12/Gadd45" evidence="1">
    <location>
        <begin position="6"/>
        <end position="87"/>
    </location>
</feature>
<evidence type="ECO:0000313" key="2">
    <source>
        <dbReference type="EMBL" id="EKU94282.1"/>
    </source>
</evidence>
<dbReference type="eggNOG" id="COG1358">
    <property type="taxonomic scope" value="Bacteria"/>
</dbReference>
<dbReference type="EMBL" id="AGXA01000004">
    <property type="protein sequence ID" value="EKU94282.1"/>
    <property type="molecule type" value="Genomic_DNA"/>
</dbReference>
<dbReference type="STRING" id="883081.HMPREF9698_00314"/>
<evidence type="ECO:0000313" key="3">
    <source>
        <dbReference type="Proteomes" id="UP000009875"/>
    </source>
</evidence>
<proteinExistence type="predicted"/>